<evidence type="ECO:0000313" key="2">
    <source>
        <dbReference type="EMBL" id="OQU83465.1"/>
    </source>
</evidence>
<dbReference type="AlphaFoldDB" id="A0A1Z5RJ52"/>
<feature type="region of interest" description="Disordered" evidence="1">
    <location>
        <begin position="1"/>
        <end position="48"/>
    </location>
</feature>
<evidence type="ECO:0000256" key="1">
    <source>
        <dbReference type="SAM" id="MobiDB-lite"/>
    </source>
</evidence>
<dbReference type="Gramene" id="OQU83465">
    <property type="protein sequence ID" value="OQU83465"/>
    <property type="gene ID" value="SORBI_3005G120466"/>
</dbReference>
<name>A0A1Z5RJ52_SORBI</name>
<accession>A0A1Z5RJ52</accession>
<feature type="compositionally biased region" description="Low complexity" evidence="1">
    <location>
        <begin position="22"/>
        <end position="40"/>
    </location>
</feature>
<sequence>MESAQKEAVDGREDIPNPAGHTTTTQTQAKTYGHHPGTSPHHPPLPPSKSLFTRLHCDDWSPRPLTLSSSSLWGGCGIKGERRPWWSALHACNASMVMDRRWWLPCPFQTAVGLEIRHCGASIQCPKCRVVCW</sequence>
<gene>
    <name evidence="2" type="ORF">SORBI_3005G120466</name>
</gene>
<protein>
    <submittedName>
        <fullName evidence="2">Uncharacterized protein</fullName>
    </submittedName>
</protein>
<evidence type="ECO:0000313" key="3">
    <source>
        <dbReference type="Proteomes" id="UP000000768"/>
    </source>
</evidence>
<keyword evidence="3" id="KW-1185">Reference proteome</keyword>
<proteinExistence type="predicted"/>
<organism evidence="2 3">
    <name type="scientific">Sorghum bicolor</name>
    <name type="common">Sorghum</name>
    <name type="synonym">Sorghum vulgare</name>
    <dbReference type="NCBI Taxonomy" id="4558"/>
    <lineage>
        <taxon>Eukaryota</taxon>
        <taxon>Viridiplantae</taxon>
        <taxon>Streptophyta</taxon>
        <taxon>Embryophyta</taxon>
        <taxon>Tracheophyta</taxon>
        <taxon>Spermatophyta</taxon>
        <taxon>Magnoliopsida</taxon>
        <taxon>Liliopsida</taxon>
        <taxon>Poales</taxon>
        <taxon>Poaceae</taxon>
        <taxon>PACMAD clade</taxon>
        <taxon>Panicoideae</taxon>
        <taxon>Andropogonodae</taxon>
        <taxon>Andropogoneae</taxon>
        <taxon>Sorghinae</taxon>
        <taxon>Sorghum</taxon>
    </lineage>
</organism>
<reference evidence="3" key="2">
    <citation type="journal article" date="2018" name="Plant J.">
        <title>The Sorghum bicolor reference genome: improved assembly, gene annotations, a transcriptome atlas, and signatures of genome organization.</title>
        <authorList>
            <person name="McCormick R.F."/>
            <person name="Truong S.K."/>
            <person name="Sreedasyam A."/>
            <person name="Jenkins J."/>
            <person name="Shu S."/>
            <person name="Sims D."/>
            <person name="Kennedy M."/>
            <person name="Amirebrahimi M."/>
            <person name="Weers B.D."/>
            <person name="McKinley B."/>
            <person name="Mattison A."/>
            <person name="Morishige D.T."/>
            <person name="Grimwood J."/>
            <person name="Schmutz J."/>
            <person name="Mullet J.E."/>
        </authorList>
    </citation>
    <scope>NUCLEOTIDE SEQUENCE [LARGE SCALE GENOMIC DNA]</scope>
    <source>
        <strain evidence="3">cv. BTx623</strain>
    </source>
</reference>
<dbReference type="EMBL" id="CM000764">
    <property type="protein sequence ID" value="OQU83465.1"/>
    <property type="molecule type" value="Genomic_DNA"/>
</dbReference>
<reference evidence="2 3" key="1">
    <citation type="journal article" date="2009" name="Nature">
        <title>The Sorghum bicolor genome and the diversification of grasses.</title>
        <authorList>
            <person name="Paterson A.H."/>
            <person name="Bowers J.E."/>
            <person name="Bruggmann R."/>
            <person name="Dubchak I."/>
            <person name="Grimwood J."/>
            <person name="Gundlach H."/>
            <person name="Haberer G."/>
            <person name="Hellsten U."/>
            <person name="Mitros T."/>
            <person name="Poliakov A."/>
            <person name="Schmutz J."/>
            <person name="Spannagl M."/>
            <person name="Tang H."/>
            <person name="Wang X."/>
            <person name="Wicker T."/>
            <person name="Bharti A.K."/>
            <person name="Chapman J."/>
            <person name="Feltus F.A."/>
            <person name="Gowik U."/>
            <person name="Grigoriev I.V."/>
            <person name="Lyons E."/>
            <person name="Maher C.A."/>
            <person name="Martis M."/>
            <person name="Narechania A."/>
            <person name="Otillar R.P."/>
            <person name="Penning B.W."/>
            <person name="Salamov A.A."/>
            <person name="Wang Y."/>
            <person name="Zhang L."/>
            <person name="Carpita N.C."/>
            <person name="Freeling M."/>
            <person name="Gingle A.R."/>
            <person name="Hash C.T."/>
            <person name="Keller B."/>
            <person name="Klein P."/>
            <person name="Kresovich S."/>
            <person name="McCann M.C."/>
            <person name="Ming R."/>
            <person name="Peterson D.G."/>
            <person name="Mehboob-ur-Rahman"/>
            <person name="Ware D."/>
            <person name="Westhoff P."/>
            <person name="Mayer K.F."/>
            <person name="Messing J."/>
            <person name="Rokhsar D.S."/>
        </authorList>
    </citation>
    <scope>NUCLEOTIDE SEQUENCE [LARGE SCALE GENOMIC DNA]</scope>
    <source>
        <strain evidence="3">cv. BTx623</strain>
    </source>
</reference>
<dbReference type="Proteomes" id="UP000000768">
    <property type="component" value="Chromosome 5"/>
</dbReference>
<dbReference type="InParanoid" id="A0A1Z5RJ52"/>
<feature type="compositionally biased region" description="Basic and acidic residues" evidence="1">
    <location>
        <begin position="1"/>
        <end position="15"/>
    </location>
</feature>